<proteinExistence type="predicted"/>
<protein>
    <submittedName>
        <fullName evidence="1">Uncharacterized protein</fullName>
    </submittedName>
</protein>
<dbReference type="STRING" id="396588.Tgr7_0407"/>
<accession>B8GUZ4</accession>
<dbReference type="AlphaFoldDB" id="B8GUZ4"/>
<dbReference type="Proteomes" id="UP000002383">
    <property type="component" value="Chromosome"/>
</dbReference>
<reference evidence="1 2" key="1">
    <citation type="journal article" date="2011" name="Stand. Genomic Sci.">
        <title>Complete genome sequence of 'Thioalkalivibrio sulfidophilus' HL-EbGr7.</title>
        <authorList>
            <person name="Muyzer G."/>
            <person name="Sorokin D.Y."/>
            <person name="Mavromatis K."/>
            <person name="Lapidus A."/>
            <person name="Clum A."/>
            <person name="Ivanova N."/>
            <person name="Pati A."/>
            <person name="d'Haeseleer P."/>
            <person name="Woyke T."/>
            <person name="Kyrpides N.C."/>
        </authorList>
    </citation>
    <scope>NUCLEOTIDE SEQUENCE [LARGE SCALE GENOMIC DNA]</scope>
    <source>
        <strain evidence="1 2">HL-EbGR7</strain>
    </source>
</reference>
<gene>
    <name evidence="1" type="ordered locus">Tgr7_0407</name>
</gene>
<evidence type="ECO:0000313" key="1">
    <source>
        <dbReference type="EMBL" id="ACL71505.1"/>
    </source>
</evidence>
<keyword evidence="2" id="KW-1185">Reference proteome</keyword>
<dbReference type="HOGENOM" id="CLU_2811133_0_0_6"/>
<evidence type="ECO:0000313" key="2">
    <source>
        <dbReference type="Proteomes" id="UP000002383"/>
    </source>
</evidence>
<name>B8GUZ4_THISH</name>
<dbReference type="KEGG" id="tgr:Tgr7_0407"/>
<dbReference type="EMBL" id="CP001339">
    <property type="protein sequence ID" value="ACL71505.1"/>
    <property type="molecule type" value="Genomic_DNA"/>
</dbReference>
<sequence length="67" mass="6780">MITTPIQRALIDASQNIGCIAEMNGQATHALAARIAASGKALEDLTVGELLSLMGSTVQPGEDAVSG</sequence>
<organism evidence="1 2">
    <name type="scientific">Thioalkalivibrio sulfidiphilus (strain HL-EbGR7)</name>
    <dbReference type="NCBI Taxonomy" id="396588"/>
    <lineage>
        <taxon>Bacteria</taxon>
        <taxon>Pseudomonadati</taxon>
        <taxon>Pseudomonadota</taxon>
        <taxon>Gammaproteobacteria</taxon>
        <taxon>Chromatiales</taxon>
        <taxon>Ectothiorhodospiraceae</taxon>
        <taxon>Thioalkalivibrio</taxon>
    </lineage>
</organism>